<gene>
    <name evidence="3" type="ORF">GT037_000395</name>
</gene>
<evidence type="ECO:0000259" key="2">
    <source>
        <dbReference type="PROSITE" id="PS50089"/>
    </source>
</evidence>
<dbReference type="InterPro" id="IPR001841">
    <property type="entry name" value="Znf_RING"/>
</dbReference>
<dbReference type="Proteomes" id="UP000596902">
    <property type="component" value="Unassembled WGS sequence"/>
</dbReference>
<dbReference type="GO" id="GO:0061630">
    <property type="term" value="F:ubiquitin protein ligase activity"/>
    <property type="evidence" value="ECO:0007669"/>
    <property type="project" value="InterPro"/>
</dbReference>
<dbReference type="Pfam" id="PF13639">
    <property type="entry name" value="zf-RING_2"/>
    <property type="match status" value="1"/>
</dbReference>
<keyword evidence="1" id="KW-0479">Metal-binding</keyword>
<dbReference type="GO" id="GO:0008270">
    <property type="term" value="F:zinc ion binding"/>
    <property type="evidence" value="ECO:0007669"/>
    <property type="project" value="UniProtKB-KW"/>
</dbReference>
<dbReference type="EMBL" id="JAAABM010000001">
    <property type="protein sequence ID" value="KAF7681419.1"/>
    <property type="molecule type" value="Genomic_DNA"/>
</dbReference>
<accession>A0A8H7BD76</accession>
<dbReference type="PROSITE" id="PS50089">
    <property type="entry name" value="ZF_RING_2"/>
    <property type="match status" value="1"/>
</dbReference>
<evidence type="ECO:0000256" key="1">
    <source>
        <dbReference type="PROSITE-ProRule" id="PRU00175"/>
    </source>
</evidence>
<comment type="caution">
    <text evidence="3">The sequence shown here is derived from an EMBL/GenBank/DDBJ whole genome shotgun (WGS) entry which is preliminary data.</text>
</comment>
<name>A0A8H7BD76_9PLEO</name>
<proteinExistence type="predicted"/>
<reference evidence="3" key="1">
    <citation type="submission" date="2020-01" db="EMBL/GenBank/DDBJ databases">
        <authorList>
            <person name="Feng Z.H.Z."/>
        </authorList>
    </citation>
    <scope>NUCLEOTIDE SEQUENCE</scope>
    <source>
        <strain evidence="3">CBS107.38</strain>
    </source>
</reference>
<dbReference type="AlphaFoldDB" id="A0A8H7BD76"/>
<feature type="domain" description="RING-type" evidence="2">
    <location>
        <begin position="82"/>
        <end position="125"/>
    </location>
</feature>
<dbReference type="Gene3D" id="3.30.40.10">
    <property type="entry name" value="Zinc/RING finger domain, C3HC4 (zinc finger)"/>
    <property type="match status" value="1"/>
</dbReference>
<keyword evidence="1" id="KW-0863">Zinc-finger</keyword>
<dbReference type="GeneID" id="62198620"/>
<organism evidence="3 4">
    <name type="scientific">Alternaria burnsii</name>
    <dbReference type="NCBI Taxonomy" id="1187904"/>
    <lineage>
        <taxon>Eukaryota</taxon>
        <taxon>Fungi</taxon>
        <taxon>Dikarya</taxon>
        <taxon>Ascomycota</taxon>
        <taxon>Pezizomycotina</taxon>
        <taxon>Dothideomycetes</taxon>
        <taxon>Pleosporomycetidae</taxon>
        <taxon>Pleosporales</taxon>
        <taxon>Pleosporineae</taxon>
        <taxon>Pleosporaceae</taxon>
        <taxon>Alternaria</taxon>
        <taxon>Alternaria sect. Alternaria</taxon>
    </lineage>
</organism>
<dbReference type="InterPro" id="IPR013083">
    <property type="entry name" value="Znf_RING/FYVE/PHD"/>
</dbReference>
<dbReference type="PANTHER" id="PTHR21540:SF0">
    <property type="entry name" value="PHD FAMILY PROTEIN"/>
    <property type="match status" value="1"/>
</dbReference>
<evidence type="ECO:0000313" key="4">
    <source>
        <dbReference type="Proteomes" id="UP000596902"/>
    </source>
</evidence>
<dbReference type="PANTHER" id="PTHR21540">
    <property type="entry name" value="RING FINGER AND SWIM DOMAIN-CONTAINING PROTEIN 2"/>
    <property type="match status" value="1"/>
</dbReference>
<reference evidence="3" key="2">
    <citation type="submission" date="2020-08" db="EMBL/GenBank/DDBJ databases">
        <title>Draft Genome Sequence of Cumin Blight Pathogen Alternaria burnsii.</title>
        <authorList>
            <person name="Feng Z."/>
        </authorList>
    </citation>
    <scope>NUCLEOTIDE SEQUENCE</scope>
    <source>
        <strain evidence="3">CBS107.38</strain>
    </source>
</reference>
<keyword evidence="1" id="KW-0862">Zinc</keyword>
<dbReference type="RefSeq" id="XP_038791298.1">
    <property type="nucleotide sequence ID" value="XM_038925442.1"/>
</dbReference>
<dbReference type="InterPro" id="IPR011333">
    <property type="entry name" value="SKP1/BTB/POZ_sf"/>
</dbReference>
<dbReference type="SUPFAM" id="SSF57850">
    <property type="entry name" value="RING/U-box"/>
    <property type="match status" value="1"/>
</dbReference>
<dbReference type="Gene3D" id="3.30.710.10">
    <property type="entry name" value="Potassium Channel Kv1.1, Chain A"/>
    <property type="match status" value="1"/>
</dbReference>
<dbReference type="InterPro" id="IPR039903">
    <property type="entry name" value="Zswim2"/>
</dbReference>
<protein>
    <recommendedName>
        <fullName evidence="2">RING-type domain-containing protein</fullName>
    </recommendedName>
</protein>
<keyword evidence="4" id="KW-1185">Reference proteome</keyword>
<sequence>MTVGQARGTASKAKKHSPILQAIHLLLSSSNTNEFRFGGRLLRLHVGPKRRQFSAHEDMLCKQSTFFKNHFQTVRKDVEGGCIICHEYLDALVQTLTYCKTCGNNLHQDCMKQWYENNSTCPTCRSKWILSDFLDTTSLDDMDADGFDVYVQWLYGHTIPVYKADKGDHELRCFRLILVHEVGETLEDIEFLQVVRQEIIECSLRMTDKSRHQLMLVAYQKTTRSCALRRLFVDLFARQTNYDTLKMVETPGRIFRDLVQCLMERVKAQGEQDVWSLMSAVGHIEEIEDRC</sequence>
<evidence type="ECO:0000313" key="3">
    <source>
        <dbReference type="EMBL" id="KAF7681419.1"/>
    </source>
</evidence>